<dbReference type="PROSITE" id="PS50820">
    <property type="entry name" value="LCCL"/>
    <property type="match status" value="1"/>
</dbReference>
<feature type="compositionally biased region" description="Low complexity" evidence="1">
    <location>
        <begin position="1594"/>
        <end position="1606"/>
    </location>
</feature>
<feature type="domain" description="LCCL" evidence="4">
    <location>
        <begin position="908"/>
        <end position="1001"/>
    </location>
</feature>
<name>A0A0G4EWE6_VITBC</name>
<feature type="signal peptide" evidence="2">
    <location>
        <begin position="1"/>
        <end position="19"/>
    </location>
</feature>
<dbReference type="InterPro" id="IPR000421">
    <property type="entry name" value="FA58C"/>
</dbReference>
<evidence type="ECO:0000313" key="5">
    <source>
        <dbReference type="EMBL" id="CEM02573.1"/>
    </source>
</evidence>
<accession>A0A0G4EWE6</accession>
<evidence type="ECO:0008006" key="7">
    <source>
        <dbReference type="Google" id="ProtNLM"/>
    </source>
</evidence>
<dbReference type="Gene3D" id="2.60.120.260">
    <property type="entry name" value="Galactose-binding domain-like"/>
    <property type="match status" value="2"/>
</dbReference>
<dbReference type="InterPro" id="IPR036056">
    <property type="entry name" value="Fibrinogen-like_C"/>
</dbReference>
<dbReference type="PhylomeDB" id="A0A0G4EWE6"/>
<dbReference type="OrthoDB" id="414826at2759"/>
<reference evidence="5 6" key="1">
    <citation type="submission" date="2014-11" db="EMBL/GenBank/DDBJ databases">
        <authorList>
            <person name="Zhu J."/>
            <person name="Qi W."/>
            <person name="Song R."/>
        </authorList>
    </citation>
    <scope>NUCLEOTIDE SEQUENCE [LARGE SCALE GENOMIC DNA]</scope>
</reference>
<dbReference type="OMA" id="NFCEECC"/>
<dbReference type="EMBL" id="CDMY01000330">
    <property type="protein sequence ID" value="CEM02573.1"/>
    <property type="molecule type" value="Genomic_DNA"/>
</dbReference>
<dbReference type="STRING" id="1169540.A0A0G4EWE6"/>
<dbReference type="Pfam" id="PF03815">
    <property type="entry name" value="LCCL"/>
    <property type="match status" value="1"/>
</dbReference>
<evidence type="ECO:0000256" key="2">
    <source>
        <dbReference type="SAM" id="SignalP"/>
    </source>
</evidence>
<dbReference type="PROSITE" id="PS50022">
    <property type="entry name" value="FA58C_3"/>
    <property type="match status" value="1"/>
</dbReference>
<evidence type="ECO:0000259" key="4">
    <source>
        <dbReference type="PROSITE" id="PS50820"/>
    </source>
</evidence>
<dbReference type="VEuPathDB" id="CryptoDB:Vbra_13690"/>
<evidence type="ECO:0000256" key="1">
    <source>
        <dbReference type="SAM" id="MobiDB-lite"/>
    </source>
</evidence>
<evidence type="ECO:0000259" key="3">
    <source>
        <dbReference type="PROSITE" id="PS50022"/>
    </source>
</evidence>
<dbReference type="PROSITE" id="PS51257">
    <property type="entry name" value="PROKAR_LIPOPROTEIN"/>
    <property type="match status" value="1"/>
</dbReference>
<dbReference type="SUPFAM" id="SSF56496">
    <property type="entry name" value="Fibrinogen C-terminal domain-like"/>
    <property type="match status" value="1"/>
</dbReference>
<keyword evidence="6" id="KW-1185">Reference proteome</keyword>
<dbReference type="SUPFAM" id="SSF49785">
    <property type="entry name" value="Galactose-binding domain-like"/>
    <property type="match status" value="2"/>
</dbReference>
<feature type="domain" description="F5/8 type C" evidence="3">
    <location>
        <begin position="210"/>
        <end position="335"/>
    </location>
</feature>
<sequence>MRLLLSVLAALLAACGSAAAPENTGFVKLTNAEASSTISQEENSPLRAIQPGTSYWCSTGGHSESEKVTWTGHLAQKRRIKGVKIRWAYGPGRVEIATSVDGKNFDTAAAWREAPVSEEAYEEDIMFDTPKSAKAVQIIMKGPLHNYFGINQVTLVGSGSPPVMLVSGITDPSEENCLQVDGGQATDGRGSWELEPNALIRLVRGGTSLCLSFEGEATGSINLASNGTTATATSSSGEQAHSPMKAVDGKKETYWASAGLPSAAPLPAFVNLTIDLGQPRRLSEARIDWEFPALDYVLSTGQDGSHFTRAHSNDANGRNVTTDSLGGVTAQYVRVSMRRPHPRYGKLGTRFLFGIRELSVLANRLQPIVQDCNDAENQPDGRAKFFLEFVTEYDSSVSRELSSVGPDVRAALHALDLHAERLEDLKPDMARCYDDKQRYEARMNSTEGKLDTLSQHLSELKTATAMAMAGDAADAMATEGMSAGDSMTHPAEDCYEIKAADSAAVSGFYWILPKCAPAPIRVWCDMQDRNAARSLFVWNGSPPRSPSALISDKVSSVDDVRRVCASVGLYPLILPSASTLRALITMLTKMGFDLLKKAAVPLAYDFACDRGECSGQYVDLADGVTDLTGILRSVSGAGQPASAAGGSKDTAGLGWSDSHALFFSWKTTDISAVVCSTNAVRQTPPLAHLDLDCDTAVRSNSAFEGSVDTNFIVKCPPGCAASDTGGYIGCWHEQNTLGVLCCGVTAWWNGSPPRSPSALISDKVSSVDDVRRVCASVGLYPLILPSASTLRALITMLTKMGFDLLKKAAVPLAYDFACDRGECSGQYMDLADGVTDLTGILRSVSGAGQPASAAGGSKDTAGLGWSDSHALFFSWKTTNISAVVCSTNAVRQTPPLAHLDLDCDTAVRSNSAFEGSVDTNFIVKCPPGCAASDTDVAVYGGSGGLYSDDSSVCLAAIHSGRLTPAKGGIVNVAIETGRNAYEGSTANGITSQTKDQPTDRSILITPLPTDCPVESLTHTATSSTTSSFIEVSSGASAGVDPSSTMAAMAGSEDEAGLMSLSAVTKRTLRLINQQCAKFDQHVVQEEANEARQILGECRSVLKKSVSLYRAQEARSEDLYEHAANTIEALTAVSERTGSALATLSAKLQQATDMQKAAHAFKDWRLDYDAISSFGEVFAVTDTDKATHAPSSWSITSTSDKPVGGRDRVIAQTSSIRSFGGLPGQGSLAVLRSHRSYDFRLTVEAYVESGPGTYGIAFRVRDPANMYLLDMTMAKSKRLIKIHDGQPTVIKEIHDGGYLPGTWYTYEITARQGLITVAAGASGSGRLVVVMSAHDSEIASGSVDLFTSGMHHGVFFDKVTVAACPCTKLSKLPPPPKPPKCSLFREDYYGRFESVYHLQEPVDSQDGPSEWRYRDHIHGRTKTLAQLSAVSGKEGIGTHVLLKGHRTCRDGRLSVDLLPECDGDNANANAAVGVVFRHIDNNNFHLAQVSPSALKLRRVTAGQAADVATNPNGGWTPLKWHTLDVTFNGPIVNVRLSRVGEGPSSVRELSVSDPFAHTDGAVGLSSNGCGGVAFDTFKLMPSGLTRDNTAPPPTHNTSTTATATTATSGRSAGHSVCASAVHFRQRQQRCAQLVGPDGGEGRGGCRSAGTDFCTSCCKYHTALLPSSVESSCESACRANDRLAAATETAFAEYSSACATDSALFAHCISKDDSEVDVASCVTEACELCCQTSAHHPLAMGEERQWETDTCKQQCNGEGGNTPLLTMMSAVAA</sequence>
<dbReference type="Proteomes" id="UP000041254">
    <property type="component" value="Unassembled WGS sequence"/>
</dbReference>
<dbReference type="FunCoup" id="A0A0G4EWE6">
    <property type="interactions" value="2"/>
</dbReference>
<dbReference type="InterPro" id="IPR008979">
    <property type="entry name" value="Galactose-bd-like_sf"/>
</dbReference>
<dbReference type="InterPro" id="IPR051957">
    <property type="entry name" value="CRISP-LCCL_domain"/>
</dbReference>
<dbReference type="PANTHER" id="PTHR31331">
    <property type="entry name" value="LCCL DOMAIN PROTEIN (AFU_ORTHOLOGUE AFUA_5G08630)"/>
    <property type="match status" value="1"/>
</dbReference>
<protein>
    <recommendedName>
        <fullName evidence="7">F5/8 type C domain-containing protein</fullName>
    </recommendedName>
</protein>
<dbReference type="InterPro" id="IPR004043">
    <property type="entry name" value="LCCL"/>
</dbReference>
<dbReference type="SMART" id="SM00603">
    <property type="entry name" value="LCCL"/>
    <property type="match status" value="1"/>
</dbReference>
<dbReference type="Gene3D" id="2.170.130.20">
    <property type="entry name" value="LCCL-like domain"/>
    <property type="match status" value="1"/>
</dbReference>
<feature type="region of interest" description="Disordered" evidence="1">
    <location>
        <begin position="1582"/>
        <end position="1606"/>
    </location>
</feature>
<dbReference type="SUPFAM" id="SSF69848">
    <property type="entry name" value="LCCL domain"/>
    <property type="match status" value="1"/>
</dbReference>
<feature type="chain" id="PRO_5005188400" description="F5/8 type C domain-containing protein" evidence="2">
    <location>
        <begin position="20"/>
        <end position="1771"/>
    </location>
</feature>
<dbReference type="Gene3D" id="2.60.120.1000">
    <property type="match status" value="1"/>
</dbReference>
<dbReference type="InterPro" id="IPR036609">
    <property type="entry name" value="LCCL_sf"/>
</dbReference>
<keyword evidence="2" id="KW-0732">Signal</keyword>
<dbReference type="InParanoid" id="A0A0G4EWE6"/>
<gene>
    <name evidence="5" type="ORF">Vbra_13690</name>
</gene>
<organism evidence="5 6">
    <name type="scientific">Vitrella brassicaformis (strain CCMP3155)</name>
    <dbReference type="NCBI Taxonomy" id="1169540"/>
    <lineage>
        <taxon>Eukaryota</taxon>
        <taxon>Sar</taxon>
        <taxon>Alveolata</taxon>
        <taxon>Colpodellida</taxon>
        <taxon>Vitrellaceae</taxon>
        <taxon>Vitrella</taxon>
    </lineage>
</organism>
<dbReference type="Pfam" id="PF00754">
    <property type="entry name" value="F5_F8_type_C"/>
    <property type="match status" value="2"/>
</dbReference>
<evidence type="ECO:0000313" key="6">
    <source>
        <dbReference type="Proteomes" id="UP000041254"/>
    </source>
</evidence>
<dbReference type="PANTHER" id="PTHR31331:SF1">
    <property type="entry name" value="CYSTEINE RICH SECRETORY PROTEIN LCCL DOMAIN CONTAINING 2"/>
    <property type="match status" value="1"/>
</dbReference>
<proteinExistence type="predicted"/>
<dbReference type="Gene3D" id="2.60.120.560">
    <property type="entry name" value="Exo-inulinase, domain 1"/>
    <property type="match status" value="2"/>
</dbReference>
<dbReference type="NCBIfam" id="NF040941">
    <property type="entry name" value="GGGWT_bact"/>
    <property type="match status" value="1"/>
</dbReference>